<dbReference type="InterPro" id="IPR004401">
    <property type="entry name" value="YbaB/EbfC"/>
</dbReference>
<reference evidence="2 3" key="1">
    <citation type="submission" date="2019-05" db="EMBL/GenBank/DDBJ databases">
        <title>Draft genome sequence of Nonomuraea turkmeniaca DSM 43926.</title>
        <authorList>
            <person name="Saricaoglu S."/>
            <person name="Isik K."/>
        </authorList>
    </citation>
    <scope>NUCLEOTIDE SEQUENCE [LARGE SCALE GENOMIC DNA]</scope>
    <source>
        <strain evidence="2 3">DSM 43926</strain>
    </source>
</reference>
<organism evidence="2 3">
    <name type="scientific">Nonomuraea turkmeniaca</name>
    <dbReference type="NCBI Taxonomy" id="103838"/>
    <lineage>
        <taxon>Bacteria</taxon>
        <taxon>Bacillati</taxon>
        <taxon>Actinomycetota</taxon>
        <taxon>Actinomycetes</taxon>
        <taxon>Streptosporangiales</taxon>
        <taxon>Streptosporangiaceae</taxon>
        <taxon>Nonomuraea</taxon>
    </lineage>
</organism>
<accession>A0A5S4EVF9</accession>
<keyword evidence="1" id="KW-0175">Coiled coil</keyword>
<evidence type="ECO:0000256" key="1">
    <source>
        <dbReference type="SAM" id="Coils"/>
    </source>
</evidence>
<dbReference type="RefSeq" id="WP_138673912.1">
    <property type="nucleotide sequence ID" value="NZ_VCKY01000375.1"/>
</dbReference>
<dbReference type="AlphaFoldDB" id="A0A5S4EVF9"/>
<evidence type="ECO:0000313" key="3">
    <source>
        <dbReference type="Proteomes" id="UP000309128"/>
    </source>
</evidence>
<evidence type="ECO:0000313" key="2">
    <source>
        <dbReference type="EMBL" id="TMR07579.1"/>
    </source>
</evidence>
<comment type="caution">
    <text evidence="2">The sequence shown here is derived from an EMBL/GenBank/DDBJ whole genome shotgun (WGS) entry which is preliminary data.</text>
</comment>
<dbReference type="GO" id="GO:0003677">
    <property type="term" value="F:DNA binding"/>
    <property type="evidence" value="ECO:0007669"/>
    <property type="project" value="InterPro"/>
</dbReference>
<dbReference type="Gene3D" id="3.30.1310.10">
    <property type="entry name" value="Nucleoid-associated protein YbaB-like domain"/>
    <property type="match status" value="1"/>
</dbReference>
<keyword evidence="3" id="KW-1185">Reference proteome</keyword>
<dbReference type="InterPro" id="IPR036894">
    <property type="entry name" value="YbaB-like_sf"/>
</dbReference>
<dbReference type="OrthoDB" id="3540960at2"/>
<protein>
    <recommendedName>
        <fullName evidence="4">YbaB/EbfC family nucleoid-associated protein</fullName>
    </recommendedName>
</protein>
<feature type="coiled-coil region" evidence="1">
    <location>
        <begin position="1"/>
        <end position="31"/>
    </location>
</feature>
<dbReference type="SUPFAM" id="SSF82607">
    <property type="entry name" value="YbaB-like"/>
    <property type="match status" value="1"/>
</dbReference>
<gene>
    <name evidence="2" type="ORF">ETD86_51500</name>
</gene>
<evidence type="ECO:0008006" key="4">
    <source>
        <dbReference type="Google" id="ProtNLM"/>
    </source>
</evidence>
<dbReference type="EMBL" id="VCKY01000375">
    <property type="protein sequence ID" value="TMR07579.1"/>
    <property type="molecule type" value="Genomic_DNA"/>
</dbReference>
<dbReference type="Proteomes" id="UP000309128">
    <property type="component" value="Unassembled WGS sequence"/>
</dbReference>
<proteinExistence type="predicted"/>
<name>A0A5S4EVF9_9ACTN</name>
<sequence>MREMEEAMARLEEIVASARRAEEAAAEWSARQFVGRADEGRIVATTNALGVLVELEIHPLSRKRLDARRLADEITAAVVKAEEAAAAAKDGLMNGLRP</sequence>
<dbReference type="Pfam" id="PF02575">
    <property type="entry name" value="YbaB_DNA_bd"/>
    <property type="match status" value="1"/>
</dbReference>